<keyword evidence="2" id="KW-1133">Transmembrane helix</keyword>
<evidence type="ECO:0000256" key="1">
    <source>
        <dbReference type="ARBA" id="ARBA00010692"/>
    </source>
</evidence>
<dbReference type="PANTHER" id="PTHR34295:SF1">
    <property type="entry name" value="BIOTIN TRANSPORTER BIOY"/>
    <property type="match status" value="1"/>
</dbReference>
<dbReference type="EMBL" id="AYSO01000017">
    <property type="protein sequence ID" value="KIE46296.1"/>
    <property type="molecule type" value="Genomic_DNA"/>
</dbReference>
<organism evidence="3 4">
    <name type="scientific">Clostridium argentinense CDC 2741</name>
    <dbReference type="NCBI Taxonomy" id="1418104"/>
    <lineage>
        <taxon>Bacteria</taxon>
        <taxon>Bacillati</taxon>
        <taxon>Bacillota</taxon>
        <taxon>Clostridia</taxon>
        <taxon>Eubacteriales</taxon>
        <taxon>Clostridiaceae</taxon>
        <taxon>Clostridium</taxon>
    </lineage>
</organism>
<reference evidence="3 4" key="1">
    <citation type="journal article" date="2015" name="Infect. Genet. Evol.">
        <title>Genomic sequences of six botulinum neurotoxin-producing strains representing three clostridial species illustrate the mobility and diversity of botulinum neurotoxin genes.</title>
        <authorList>
            <person name="Smith T.J."/>
            <person name="Hill K.K."/>
            <person name="Xie G."/>
            <person name="Foley B.T."/>
            <person name="Williamson C.H."/>
            <person name="Foster J.T."/>
            <person name="Johnson S.L."/>
            <person name="Chertkov O."/>
            <person name="Teshima H."/>
            <person name="Gibbons H.S."/>
            <person name="Johnsky L.A."/>
            <person name="Karavis M.A."/>
            <person name="Smith L.A."/>
        </authorList>
    </citation>
    <scope>NUCLEOTIDE SEQUENCE [LARGE SCALE GENOMIC DNA]</scope>
    <source>
        <strain evidence="3 4">CDC 2741</strain>
    </source>
</reference>
<keyword evidence="2" id="KW-0472">Membrane</keyword>
<dbReference type="InterPro" id="IPR003784">
    <property type="entry name" value="BioY"/>
</dbReference>
<dbReference type="GO" id="GO:0005886">
    <property type="term" value="C:plasma membrane"/>
    <property type="evidence" value="ECO:0007669"/>
    <property type="project" value="InterPro"/>
</dbReference>
<feature type="transmembrane region" description="Helical" evidence="2">
    <location>
        <begin position="6"/>
        <end position="25"/>
    </location>
</feature>
<protein>
    <submittedName>
        <fullName evidence="3">BioY family protein</fullName>
    </submittedName>
</protein>
<keyword evidence="4" id="KW-1185">Reference proteome</keyword>
<dbReference type="OrthoDB" id="9803495at2"/>
<comment type="similarity">
    <text evidence="1">Belongs to the BioY family.</text>
</comment>
<sequence length="61" mass="6903">MGLKLGAISQFLYVVIGLIEIPVFTERRGLEYIFRLTFGYLIGFIVASYIIGKLTENMSKV</sequence>
<evidence type="ECO:0000256" key="2">
    <source>
        <dbReference type="SAM" id="Phobius"/>
    </source>
</evidence>
<dbReference type="PANTHER" id="PTHR34295">
    <property type="entry name" value="BIOTIN TRANSPORTER BIOY"/>
    <property type="match status" value="1"/>
</dbReference>
<dbReference type="GO" id="GO:0015225">
    <property type="term" value="F:biotin transmembrane transporter activity"/>
    <property type="evidence" value="ECO:0007669"/>
    <property type="project" value="InterPro"/>
</dbReference>
<proteinExistence type="inferred from homology"/>
<gene>
    <name evidence="3" type="ORF">U732_1664</name>
</gene>
<dbReference type="AlphaFoldDB" id="A0A0C1R729"/>
<feature type="transmembrane region" description="Helical" evidence="2">
    <location>
        <begin position="32"/>
        <end position="51"/>
    </location>
</feature>
<dbReference type="STRING" id="29341.RSJ17_10880"/>
<evidence type="ECO:0000313" key="3">
    <source>
        <dbReference type="EMBL" id="KIE46296.1"/>
    </source>
</evidence>
<dbReference type="RefSeq" id="WP_052268118.1">
    <property type="nucleotide sequence ID" value="NZ_AYSO01000017.1"/>
</dbReference>
<dbReference type="Pfam" id="PF02632">
    <property type="entry name" value="BioY"/>
    <property type="match status" value="1"/>
</dbReference>
<evidence type="ECO:0000313" key="4">
    <source>
        <dbReference type="Proteomes" id="UP000031366"/>
    </source>
</evidence>
<dbReference type="Gene3D" id="1.10.1760.20">
    <property type="match status" value="1"/>
</dbReference>
<comment type="caution">
    <text evidence="3">The sequence shown here is derived from an EMBL/GenBank/DDBJ whole genome shotgun (WGS) entry which is preliminary data.</text>
</comment>
<accession>A0A0C1R729</accession>
<name>A0A0C1R729_9CLOT</name>
<dbReference type="Proteomes" id="UP000031366">
    <property type="component" value="Unassembled WGS sequence"/>
</dbReference>
<keyword evidence="2" id="KW-0812">Transmembrane</keyword>